<gene>
    <name evidence="1" type="ORF">T265_05816</name>
</gene>
<keyword evidence="2" id="KW-1185">Reference proteome</keyword>
<reference evidence="1 2" key="1">
    <citation type="submission" date="2013-11" db="EMBL/GenBank/DDBJ databases">
        <title>Opisthorchis viverrini - life in the bile duct.</title>
        <authorList>
            <person name="Young N.D."/>
            <person name="Nagarajan N."/>
            <person name="Lin S.J."/>
            <person name="Korhonen P.K."/>
            <person name="Jex A.R."/>
            <person name="Hall R.S."/>
            <person name="Safavi-Hemami H."/>
            <person name="Kaewkong W."/>
            <person name="Bertrand D."/>
            <person name="Gao S."/>
            <person name="Seet Q."/>
            <person name="Wongkham S."/>
            <person name="Teh B.T."/>
            <person name="Wongkham C."/>
            <person name="Intapan P.M."/>
            <person name="Maleewong W."/>
            <person name="Yang X."/>
            <person name="Hu M."/>
            <person name="Wang Z."/>
            <person name="Hofmann A."/>
            <person name="Sternberg P.W."/>
            <person name="Tan P."/>
            <person name="Wang J."/>
            <person name="Gasser R.B."/>
        </authorList>
    </citation>
    <scope>NUCLEOTIDE SEQUENCE [LARGE SCALE GENOMIC DNA]</scope>
</reference>
<name>A0A074ZMR0_OPIVI</name>
<dbReference type="Proteomes" id="UP000054324">
    <property type="component" value="Unassembled WGS sequence"/>
</dbReference>
<organism evidence="1 2">
    <name type="scientific">Opisthorchis viverrini</name>
    <name type="common">Southeast Asian liver fluke</name>
    <dbReference type="NCBI Taxonomy" id="6198"/>
    <lineage>
        <taxon>Eukaryota</taxon>
        <taxon>Metazoa</taxon>
        <taxon>Spiralia</taxon>
        <taxon>Lophotrochozoa</taxon>
        <taxon>Platyhelminthes</taxon>
        <taxon>Trematoda</taxon>
        <taxon>Digenea</taxon>
        <taxon>Opisthorchiida</taxon>
        <taxon>Opisthorchiata</taxon>
        <taxon>Opisthorchiidae</taxon>
        <taxon>Opisthorchis</taxon>
    </lineage>
</organism>
<accession>A0A074ZMR0</accession>
<proteinExistence type="predicted"/>
<dbReference type="KEGG" id="ovi:T265_05816"/>
<sequence length="120" mass="13895">MDVRQVVEVWKLTEMLNQLFRHTQSRKLWDFVKTRQVKNTFGQIMTNLSSSHPTKALQEILEQDSGSIEHGKQKLIVTRSWLVRMLKTYLSYVLQTQKSRWTVTASNEISPGDGTIDANS</sequence>
<dbReference type="GeneID" id="20319998"/>
<dbReference type="EMBL" id="KL596732">
    <property type="protein sequence ID" value="KER27052.1"/>
    <property type="molecule type" value="Genomic_DNA"/>
</dbReference>
<dbReference type="CTD" id="20319998"/>
<dbReference type="RefSeq" id="XP_009169187.1">
    <property type="nucleotide sequence ID" value="XM_009170923.1"/>
</dbReference>
<evidence type="ECO:0000313" key="1">
    <source>
        <dbReference type="EMBL" id="KER27052.1"/>
    </source>
</evidence>
<protein>
    <submittedName>
        <fullName evidence="1">Uncharacterized protein</fullName>
    </submittedName>
</protein>
<evidence type="ECO:0000313" key="2">
    <source>
        <dbReference type="Proteomes" id="UP000054324"/>
    </source>
</evidence>
<dbReference type="AlphaFoldDB" id="A0A074ZMR0"/>